<organism evidence="2 3">
    <name type="scientific">Altererythrobacter litoralis</name>
    <dbReference type="NCBI Taxonomy" id="3113904"/>
    <lineage>
        <taxon>Bacteria</taxon>
        <taxon>Pseudomonadati</taxon>
        <taxon>Pseudomonadota</taxon>
        <taxon>Alphaproteobacteria</taxon>
        <taxon>Sphingomonadales</taxon>
        <taxon>Erythrobacteraceae</taxon>
        <taxon>Altererythrobacter</taxon>
    </lineage>
</organism>
<feature type="transmembrane region" description="Helical" evidence="1">
    <location>
        <begin position="141"/>
        <end position="166"/>
    </location>
</feature>
<name>A0ABU7GGW9_9SPHN</name>
<proteinExistence type="predicted"/>
<keyword evidence="1" id="KW-0472">Membrane</keyword>
<keyword evidence="3" id="KW-1185">Reference proteome</keyword>
<gene>
    <name evidence="2" type="ORF">VRS74_07210</name>
</gene>
<feature type="transmembrane region" description="Helical" evidence="1">
    <location>
        <begin position="178"/>
        <end position="197"/>
    </location>
</feature>
<keyword evidence="1" id="KW-1133">Transmembrane helix</keyword>
<sequence length="267" mass="29364">MATHGQIQPASGARAPSLTAFIDRWIYVFMAVLLTLTVLIGFVPDSLNKIAAVQAGMRPPFPMALHVHAVLMGSWMLLLLAQTTLMATGRRDWHMQLGVLGMVLAPALVLAGVVLVPTNIATNIAFAANVPEAQDGLAEGLVFSVNIALVQLRVGICFLLFVVLALRARKLDSGLHKRLMILATVTPLGAATSRMAFLPNTLPESTETTLLWPILFAVPMFLWDLYRQRTIHRAYWIFAAVMLPSGILVQWLWNSAWWQSVGARLLY</sequence>
<reference evidence="2 3" key="1">
    <citation type="submission" date="2024-01" db="EMBL/GenBank/DDBJ databases">
        <title>The genome sequence of Erythrobacteraceae sp. strain 1XM1-14.</title>
        <authorList>
            <person name="Liu Y."/>
        </authorList>
    </citation>
    <scope>NUCLEOTIDE SEQUENCE [LARGE SCALE GENOMIC DNA]</scope>
    <source>
        <strain evidence="2 3">1XM1-14</strain>
    </source>
</reference>
<feature type="transmembrane region" description="Helical" evidence="1">
    <location>
        <begin position="97"/>
        <end position="121"/>
    </location>
</feature>
<protein>
    <recommendedName>
        <fullName evidence="4">DUF2306 domain-containing protein</fullName>
    </recommendedName>
</protein>
<evidence type="ECO:0000313" key="3">
    <source>
        <dbReference type="Proteomes" id="UP001343492"/>
    </source>
</evidence>
<accession>A0ABU7GGW9</accession>
<keyword evidence="1" id="KW-0812">Transmembrane</keyword>
<evidence type="ECO:0000256" key="1">
    <source>
        <dbReference type="SAM" id="Phobius"/>
    </source>
</evidence>
<dbReference type="Proteomes" id="UP001343492">
    <property type="component" value="Unassembled WGS sequence"/>
</dbReference>
<feature type="transmembrane region" description="Helical" evidence="1">
    <location>
        <begin position="209"/>
        <end position="226"/>
    </location>
</feature>
<evidence type="ECO:0000313" key="2">
    <source>
        <dbReference type="EMBL" id="MEE1877471.1"/>
    </source>
</evidence>
<feature type="transmembrane region" description="Helical" evidence="1">
    <location>
        <begin position="63"/>
        <end position="85"/>
    </location>
</feature>
<comment type="caution">
    <text evidence="2">The sequence shown here is derived from an EMBL/GenBank/DDBJ whole genome shotgun (WGS) entry which is preliminary data.</text>
</comment>
<dbReference type="RefSeq" id="WP_354144566.1">
    <property type="nucleotide sequence ID" value="NZ_JAZDQV010000005.1"/>
</dbReference>
<feature type="transmembrane region" description="Helical" evidence="1">
    <location>
        <begin position="25"/>
        <end position="43"/>
    </location>
</feature>
<feature type="transmembrane region" description="Helical" evidence="1">
    <location>
        <begin position="233"/>
        <end position="253"/>
    </location>
</feature>
<dbReference type="EMBL" id="JAZDQV010000005">
    <property type="protein sequence ID" value="MEE1877471.1"/>
    <property type="molecule type" value="Genomic_DNA"/>
</dbReference>
<evidence type="ECO:0008006" key="4">
    <source>
        <dbReference type="Google" id="ProtNLM"/>
    </source>
</evidence>